<gene>
    <name evidence="3" type="ORF">D3H35_25085</name>
</gene>
<comment type="caution">
    <text evidence="3">The sequence shown here is derived from an EMBL/GenBank/DDBJ whole genome shotgun (WGS) entry which is preliminary data.</text>
</comment>
<dbReference type="EMBL" id="QXJM01000040">
    <property type="protein sequence ID" value="RIE01620.1"/>
    <property type="molecule type" value="Genomic_DNA"/>
</dbReference>
<proteinExistence type="predicted"/>
<accession>A0A398CGK9</accession>
<dbReference type="PROSITE" id="PS51272">
    <property type="entry name" value="SLH"/>
    <property type="match status" value="1"/>
</dbReference>
<evidence type="ECO:0000313" key="4">
    <source>
        <dbReference type="Proteomes" id="UP000266340"/>
    </source>
</evidence>
<keyword evidence="1" id="KW-0732">Signal</keyword>
<dbReference type="InterPro" id="IPR059177">
    <property type="entry name" value="GH29D-like_dom"/>
</dbReference>
<keyword evidence="4" id="KW-1185">Reference proteome</keyword>
<evidence type="ECO:0000256" key="1">
    <source>
        <dbReference type="ARBA" id="ARBA00022729"/>
    </source>
</evidence>
<evidence type="ECO:0000313" key="3">
    <source>
        <dbReference type="EMBL" id="RIE01620.1"/>
    </source>
</evidence>
<protein>
    <recommendedName>
        <fullName evidence="2">SLH domain-containing protein</fullName>
    </recommendedName>
</protein>
<sequence>MLSPDVVLCRKMMNFAYEGTNPMKRKLSGLALAVLVGFNAAACYPNTAAAKTSADFTDLKDLDAATKAKFDALISAGVFDGVSDTKFGLKDEMNRAQFAKVAALITGIEVNKDLKTSSFSDVQADDAANGYALPYIEALKTAGITAGYGEGTYNPAGKVTKEQLAAFLVRVLGKDADAKAMTGDDTTVSNWAQGYVAAALELKLLDNGADGKFGGKANATRDLLLTGAYEAKQQYVPPGKVSVAGATQVGVRKISVSFNKAVDSSQITLSVKKGGSAAGGANVAWAADYRSATLTFNEDLKEEQIEIAVTGFDPSVWERTSATVTATPEKIVKIEFTSAGDTIARARAVAIPFKATNQFGETPQDSTKFKFSVSSGVSATIASNTMAVEVNTLSKETGDRISVSVTEQVSGVQVTRVYTVGAASEEPPVIISTPSAVAKPTADVASGAVAIGTSVTLSAASGATIYYTTDGSTPSASGGTEYNEPIPVTHAMTIKAIAVKSGMTNSGVLTLSYTILSQTETPTANVASGAVAIGTSVTLSAASGATIYYTTDGSTPSASGGTEYNEPIPVTHAMTIKAIAVKSGMTNSNVLTLSYTILLQAAMPTADVASGEIGYGTYVHLSAASGATIRYTLNGSTPTDEIMDMNSFTYNEGSPIYVVNNMTLKAVAFQAGVAASEVLTLNYTINPNAQPIAVTGLTYIGESEEKSLLKVTFSKAVASTSAAESANYEVWQGMGISMMPVSVISATRGGVGHENEVTLEVDSLTGLGPGTPIRVVVSSVQSADDSSDTIQNGNHTSEFYWSYD</sequence>
<dbReference type="Pfam" id="PF00395">
    <property type="entry name" value="SLH"/>
    <property type="match status" value="2"/>
</dbReference>
<dbReference type="Gene3D" id="2.60.40.1220">
    <property type="match status" value="1"/>
</dbReference>
<reference evidence="3 4" key="1">
    <citation type="submission" date="2018-09" db="EMBL/GenBank/DDBJ databases">
        <title>Cohnella cavernae sp. nov., isolated from a karst cave.</title>
        <authorList>
            <person name="Zhu H."/>
        </authorList>
    </citation>
    <scope>NUCLEOTIDE SEQUENCE [LARGE SCALE GENOMIC DNA]</scope>
    <source>
        <strain evidence="3 4">K2E09-144</strain>
    </source>
</reference>
<name>A0A398CGK9_9BACL</name>
<dbReference type="InterPro" id="IPR001119">
    <property type="entry name" value="SLH_dom"/>
</dbReference>
<dbReference type="AlphaFoldDB" id="A0A398CGK9"/>
<evidence type="ECO:0000259" key="2">
    <source>
        <dbReference type="PROSITE" id="PS51272"/>
    </source>
</evidence>
<dbReference type="InterPro" id="IPR014755">
    <property type="entry name" value="Cu-Rt/internalin_Ig-like"/>
</dbReference>
<dbReference type="Proteomes" id="UP000266340">
    <property type="component" value="Unassembled WGS sequence"/>
</dbReference>
<organism evidence="3 4">
    <name type="scientific">Cohnella faecalis</name>
    <dbReference type="NCBI Taxonomy" id="2315694"/>
    <lineage>
        <taxon>Bacteria</taxon>
        <taxon>Bacillati</taxon>
        <taxon>Bacillota</taxon>
        <taxon>Bacilli</taxon>
        <taxon>Bacillales</taxon>
        <taxon>Paenibacillaceae</taxon>
        <taxon>Cohnella</taxon>
    </lineage>
</organism>
<feature type="domain" description="SLH" evidence="2">
    <location>
        <begin position="119"/>
        <end position="182"/>
    </location>
</feature>
<dbReference type="Pfam" id="PF13290">
    <property type="entry name" value="CHB_HEX_C_1"/>
    <property type="match status" value="3"/>
</dbReference>